<dbReference type="GO" id="GO:0003700">
    <property type="term" value="F:DNA-binding transcription factor activity"/>
    <property type="evidence" value="ECO:0007669"/>
    <property type="project" value="InterPro"/>
</dbReference>
<protein>
    <submittedName>
        <fullName evidence="6">Cadmium-sensing regulator, CadC</fullName>
    </submittedName>
</protein>
<dbReference type="Gene3D" id="1.10.10.10">
    <property type="entry name" value="Winged helix-like DNA-binding domain superfamily/Winged helix DNA-binding domain"/>
    <property type="match status" value="1"/>
</dbReference>
<dbReference type="STRING" id="745820.SAMN04488053_10352"/>
<dbReference type="EMBL" id="FNIL01000003">
    <property type="protein sequence ID" value="SDN72603.1"/>
    <property type="molecule type" value="Genomic_DNA"/>
</dbReference>
<reference evidence="7" key="1">
    <citation type="submission" date="2016-10" db="EMBL/GenBank/DDBJ databases">
        <authorList>
            <person name="Varghese N."/>
            <person name="Submissions S."/>
        </authorList>
    </citation>
    <scope>NUCLEOTIDE SEQUENCE [LARGE SCALE GENOMIC DNA]</scope>
    <source>
        <strain evidence="7">CGMCC 1.10369</strain>
    </source>
</reference>
<organism evidence="6 7">
    <name type="scientific">Alkalicoccus daliensis</name>
    <dbReference type="NCBI Taxonomy" id="745820"/>
    <lineage>
        <taxon>Bacteria</taxon>
        <taxon>Bacillati</taxon>
        <taxon>Bacillota</taxon>
        <taxon>Bacilli</taxon>
        <taxon>Bacillales</taxon>
        <taxon>Bacillaceae</taxon>
        <taxon>Alkalicoccus</taxon>
    </lineage>
</organism>
<dbReference type="SUPFAM" id="SSF46785">
    <property type="entry name" value="Winged helix' DNA-binding domain"/>
    <property type="match status" value="1"/>
</dbReference>
<evidence type="ECO:0000256" key="4">
    <source>
        <dbReference type="ARBA" id="ARBA00043263"/>
    </source>
</evidence>
<dbReference type="Pfam" id="PF01022">
    <property type="entry name" value="HTH_5"/>
    <property type="match status" value="1"/>
</dbReference>
<dbReference type="CDD" id="cd00090">
    <property type="entry name" value="HTH_ARSR"/>
    <property type="match status" value="1"/>
</dbReference>
<evidence type="ECO:0000313" key="7">
    <source>
        <dbReference type="Proteomes" id="UP000198778"/>
    </source>
</evidence>
<dbReference type="PANTHER" id="PTHR43132">
    <property type="entry name" value="ARSENICAL RESISTANCE OPERON REPRESSOR ARSR-RELATED"/>
    <property type="match status" value="1"/>
</dbReference>
<dbReference type="PROSITE" id="PS00846">
    <property type="entry name" value="HTH_ARSR_1"/>
    <property type="match status" value="1"/>
</dbReference>
<accession>A0A1H0DRD7</accession>
<dbReference type="OrthoDB" id="9794330at2"/>
<sequence>MKRDDQCEIFTFDEAKVSRLQEEILSEDVDMMAGMFKALADKTRMHIAYALSLEPELCVCDIAQITNTSSATASHHLRTLKKLGLARHRKQGKLAFYSLEDGHIRQMIKMAYEHSQEERV</sequence>
<evidence type="ECO:0000259" key="5">
    <source>
        <dbReference type="PROSITE" id="PS50987"/>
    </source>
</evidence>
<proteinExistence type="predicted"/>
<evidence type="ECO:0000313" key="6">
    <source>
        <dbReference type="EMBL" id="SDN72603.1"/>
    </source>
</evidence>
<dbReference type="Proteomes" id="UP000198778">
    <property type="component" value="Unassembled WGS sequence"/>
</dbReference>
<keyword evidence="4" id="KW-0105">Cadmium resistance</keyword>
<dbReference type="InterPro" id="IPR001845">
    <property type="entry name" value="HTH_ArsR_DNA-bd_dom"/>
</dbReference>
<dbReference type="GO" id="GO:0003677">
    <property type="term" value="F:DNA binding"/>
    <property type="evidence" value="ECO:0007669"/>
    <property type="project" value="UniProtKB-KW"/>
</dbReference>
<dbReference type="PANTHER" id="PTHR43132:SF6">
    <property type="entry name" value="HTH-TYPE TRANSCRIPTIONAL REPRESSOR CZRA"/>
    <property type="match status" value="1"/>
</dbReference>
<keyword evidence="2" id="KW-0238">DNA-binding</keyword>
<dbReference type="InterPro" id="IPR036388">
    <property type="entry name" value="WH-like_DNA-bd_sf"/>
</dbReference>
<dbReference type="NCBIfam" id="NF033788">
    <property type="entry name" value="HTH_metalloreg"/>
    <property type="match status" value="1"/>
</dbReference>
<dbReference type="SMART" id="SM00418">
    <property type="entry name" value="HTH_ARSR"/>
    <property type="match status" value="1"/>
</dbReference>
<evidence type="ECO:0000256" key="1">
    <source>
        <dbReference type="ARBA" id="ARBA00023015"/>
    </source>
</evidence>
<keyword evidence="3" id="KW-0804">Transcription</keyword>
<dbReference type="GO" id="GO:0046686">
    <property type="term" value="P:response to cadmium ion"/>
    <property type="evidence" value="ECO:0007669"/>
    <property type="project" value="UniProtKB-KW"/>
</dbReference>
<gene>
    <name evidence="6" type="ORF">SAMN04488053_10352</name>
</gene>
<evidence type="ECO:0000256" key="3">
    <source>
        <dbReference type="ARBA" id="ARBA00023163"/>
    </source>
</evidence>
<keyword evidence="7" id="KW-1185">Reference proteome</keyword>
<name>A0A1H0DRD7_9BACI</name>
<dbReference type="RefSeq" id="WP_090841935.1">
    <property type="nucleotide sequence ID" value="NZ_FNIL01000003.1"/>
</dbReference>
<dbReference type="InterPro" id="IPR036390">
    <property type="entry name" value="WH_DNA-bd_sf"/>
</dbReference>
<feature type="domain" description="HTH arsR-type" evidence="5">
    <location>
        <begin position="24"/>
        <end position="119"/>
    </location>
</feature>
<dbReference type="PROSITE" id="PS50987">
    <property type="entry name" value="HTH_ARSR_2"/>
    <property type="match status" value="1"/>
</dbReference>
<evidence type="ECO:0000256" key="2">
    <source>
        <dbReference type="ARBA" id="ARBA00023125"/>
    </source>
</evidence>
<dbReference type="InterPro" id="IPR051011">
    <property type="entry name" value="Metal_resp_trans_reg"/>
</dbReference>
<keyword evidence="1" id="KW-0805">Transcription regulation</keyword>
<dbReference type="AlphaFoldDB" id="A0A1H0DRD7"/>
<dbReference type="InterPro" id="IPR011991">
    <property type="entry name" value="ArsR-like_HTH"/>
</dbReference>
<dbReference type="InterPro" id="IPR018334">
    <property type="entry name" value="ArsR_HTH"/>
</dbReference>
<dbReference type="PRINTS" id="PR00778">
    <property type="entry name" value="HTHARSR"/>
</dbReference>